<comment type="subcellular location">
    <subcellularLocation>
        <location evidence="1">Cell inner membrane</location>
        <topology evidence="1">Multi-pass membrane protein</topology>
    </subcellularLocation>
</comment>
<dbReference type="PANTHER" id="PTHR43820">
    <property type="entry name" value="HIGH-AFFINITY BRANCHED-CHAIN AMINO ACID TRANSPORT ATP-BINDING PROTEIN LIVF"/>
    <property type="match status" value="1"/>
</dbReference>
<feature type="transmembrane region" description="Helical" evidence="11">
    <location>
        <begin position="279"/>
        <end position="301"/>
    </location>
</feature>
<dbReference type="RefSeq" id="WP_080530102.1">
    <property type="nucleotide sequence ID" value="NZ_CP012331.1"/>
</dbReference>
<dbReference type="Pfam" id="PF02653">
    <property type="entry name" value="BPD_transp_2"/>
    <property type="match status" value="1"/>
</dbReference>
<dbReference type="GO" id="GO:0015807">
    <property type="term" value="P:L-amino acid transport"/>
    <property type="evidence" value="ECO:0007669"/>
    <property type="project" value="TreeGrafter"/>
</dbReference>
<keyword evidence="3" id="KW-0813">Transport</keyword>
<evidence type="ECO:0000256" key="2">
    <source>
        <dbReference type="ARBA" id="ARBA00005417"/>
    </source>
</evidence>
<dbReference type="AlphaFoldDB" id="A0A9Q3ZB95"/>
<feature type="domain" description="ABC transporter" evidence="12">
    <location>
        <begin position="594"/>
        <end position="824"/>
    </location>
</feature>
<evidence type="ECO:0000256" key="8">
    <source>
        <dbReference type="ARBA" id="ARBA00022970"/>
    </source>
</evidence>
<dbReference type="InterPro" id="IPR043428">
    <property type="entry name" value="LivM-like"/>
</dbReference>
<dbReference type="PANTHER" id="PTHR43820:SF4">
    <property type="entry name" value="HIGH-AFFINITY BRANCHED-CHAIN AMINO ACID TRANSPORT ATP-BINDING PROTEIN LIVF"/>
    <property type="match status" value="1"/>
</dbReference>
<feature type="transmembrane region" description="Helical" evidence="11">
    <location>
        <begin position="156"/>
        <end position="174"/>
    </location>
</feature>
<evidence type="ECO:0000313" key="14">
    <source>
        <dbReference type="Proteomes" id="UP001107961"/>
    </source>
</evidence>
<keyword evidence="4" id="KW-1003">Cell membrane</keyword>
<dbReference type="InterPro" id="IPR001851">
    <property type="entry name" value="ABC_transp_permease"/>
</dbReference>
<dbReference type="CDD" id="cd03224">
    <property type="entry name" value="ABC_TM1139_LivF_branched"/>
    <property type="match status" value="1"/>
</dbReference>
<evidence type="ECO:0000259" key="12">
    <source>
        <dbReference type="PROSITE" id="PS50893"/>
    </source>
</evidence>
<feature type="transmembrane region" description="Helical" evidence="11">
    <location>
        <begin position="207"/>
        <end position="228"/>
    </location>
</feature>
<dbReference type="KEGG" id="axe:P40_00065"/>
<keyword evidence="7 13" id="KW-0067">ATP-binding</keyword>
<comment type="caution">
    <text evidence="13">The sequence shown here is derived from an EMBL/GenBank/DDBJ whole genome shotgun (WGS) entry which is preliminary data.</text>
</comment>
<dbReference type="InterPro" id="IPR017871">
    <property type="entry name" value="ABC_transporter-like_CS"/>
</dbReference>
<gene>
    <name evidence="13" type="ORF">LZG35_02055</name>
</gene>
<keyword evidence="5 11" id="KW-0812">Transmembrane</keyword>
<dbReference type="InterPro" id="IPR027417">
    <property type="entry name" value="P-loop_NTPase"/>
</dbReference>
<dbReference type="InterPro" id="IPR003439">
    <property type="entry name" value="ABC_transporter-like_ATP-bd"/>
</dbReference>
<dbReference type="PROSITE" id="PS50893">
    <property type="entry name" value="ABC_TRANSPORTER_2"/>
    <property type="match status" value="2"/>
</dbReference>
<dbReference type="GO" id="GO:0016887">
    <property type="term" value="F:ATP hydrolysis activity"/>
    <property type="evidence" value="ECO:0007669"/>
    <property type="project" value="InterPro"/>
</dbReference>
<dbReference type="InterPro" id="IPR032823">
    <property type="entry name" value="BCA_ABC_TP_C"/>
</dbReference>
<proteinExistence type="inferred from homology"/>
<feature type="domain" description="ABC transporter" evidence="12">
    <location>
        <begin position="334"/>
        <end position="575"/>
    </location>
</feature>
<dbReference type="EMBL" id="JAJVKT010000002">
    <property type="protein sequence ID" value="MCE7507403.1"/>
    <property type="molecule type" value="Genomic_DNA"/>
</dbReference>
<keyword evidence="9 11" id="KW-1133">Transmembrane helix</keyword>
<dbReference type="CDD" id="cd06581">
    <property type="entry name" value="TM_PBP1_LivM_like"/>
    <property type="match status" value="1"/>
</dbReference>
<evidence type="ECO:0000256" key="3">
    <source>
        <dbReference type="ARBA" id="ARBA00022448"/>
    </source>
</evidence>
<dbReference type="Proteomes" id="UP001107961">
    <property type="component" value="Unassembled WGS sequence"/>
</dbReference>
<evidence type="ECO:0000256" key="10">
    <source>
        <dbReference type="ARBA" id="ARBA00023136"/>
    </source>
</evidence>
<evidence type="ECO:0000256" key="5">
    <source>
        <dbReference type="ARBA" id="ARBA00022692"/>
    </source>
</evidence>
<dbReference type="SMART" id="SM00382">
    <property type="entry name" value="AAA"/>
    <property type="match status" value="2"/>
</dbReference>
<reference evidence="13" key="1">
    <citation type="submission" date="2022-01" db="EMBL/GenBank/DDBJ databases">
        <authorList>
            <person name="Karlyshev A.V."/>
            <person name="Jaspars M."/>
        </authorList>
    </citation>
    <scope>NUCLEOTIDE SEQUENCE</scope>
    <source>
        <strain evidence="13">AGSA3-2</strain>
    </source>
</reference>
<dbReference type="GO" id="GO:0005886">
    <property type="term" value="C:plasma membrane"/>
    <property type="evidence" value="ECO:0007669"/>
    <property type="project" value="UniProtKB-SubCell"/>
</dbReference>
<evidence type="ECO:0000256" key="4">
    <source>
        <dbReference type="ARBA" id="ARBA00022475"/>
    </source>
</evidence>
<dbReference type="InterPro" id="IPR003593">
    <property type="entry name" value="AAA+_ATPase"/>
</dbReference>
<protein>
    <submittedName>
        <fullName evidence="13">ATP-binding cassette domain-containing protein</fullName>
    </submittedName>
</protein>
<keyword evidence="6" id="KW-0547">Nucleotide-binding</keyword>
<feature type="transmembrane region" description="Helical" evidence="11">
    <location>
        <begin position="109"/>
        <end position="126"/>
    </location>
</feature>
<feature type="transmembrane region" description="Helical" evidence="11">
    <location>
        <begin position="240"/>
        <end position="267"/>
    </location>
</feature>
<comment type="similarity">
    <text evidence="2">Belongs to the ABC transporter superfamily.</text>
</comment>
<dbReference type="Pfam" id="PF00005">
    <property type="entry name" value="ABC_tran"/>
    <property type="match status" value="2"/>
</dbReference>
<feature type="transmembrane region" description="Helical" evidence="11">
    <location>
        <begin position="59"/>
        <end position="78"/>
    </location>
</feature>
<dbReference type="Gene3D" id="3.40.50.300">
    <property type="entry name" value="P-loop containing nucleotide triphosphate hydrolases"/>
    <property type="match status" value="2"/>
</dbReference>
<dbReference type="SUPFAM" id="SSF52540">
    <property type="entry name" value="P-loop containing nucleoside triphosphate hydrolases"/>
    <property type="match status" value="2"/>
</dbReference>
<dbReference type="PROSITE" id="PS00211">
    <property type="entry name" value="ABC_TRANSPORTER_1"/>
    <property type="match status" value="1"/>
</dbReference>
<dbReference type="CDD" id="cd03219">
    <property type="entry name" value="ABC_Mj1267_LivG_branched"/>
    <property type="match status" value="1"/>
</dbReference>
<organism evidence="13 14">
    <name type="scientific">Alloalcanivorax xenomutans</name>
    <dbReference type="NCBI Taxonomy" id="1094342"/>
    <lineage>
        <taxon>Bacteria</taxon>
        <taxon>Pseudomonadati</taxon>
        <taxon>Pseudomonadota</taxon>
        <taxon>Gammaproteobacteria</taxon>
        <taxon>Oceanospirillales</taxon>
        <taxon>Alcanivoracaceae</taxon>
        <taxon>Alloalcanivorax</taxon>
    </lineage>
</organism>
<feature type="transmembrane region" description="Helical" evidence="11">
    <location>
        <begin position="26"/>
        <end position="47"/>
    </location>
</feature>
<feature type="transmembrane region" description="Helical" evidence="11">
    <location>
        <begin position="84"/>
        <end position="102"/>
    </location>
</feature>
<evidence type="ECO:0000256" key="6">
    <source>
        <dbReference type="ARBA" id="ARBA00022741"/>
    </source>
</evidence>
<sequence>MKYPHLIMLAALVAVALVCTFSLNSYYVFVLANVALITIVGVGLNILLGLSGQISFGHVGFYAIGAYTVAVLTTQAGWSFWPAWLAGALLSGIAGALVALPALRAKGPYLAMITIAFSFIVQHAVIEMEHVTGGQNGIMGVMAPSLHQAWSPEQNIAVLAVLTAAAMLLVYALIARGTWGAAMRAVKDSEVAAESVGINPLAAKTMAFALSALMAGLAGGLFAPLSGFVTPDTFSFMQSILFVLVVIIGGAGFIAGPVIGAIILGVLPELLASLESHRLLFFGGLLLVVLLVAPNGLMGWLTAWMGRRAGNGATSPLPSDDAAPVLDARPRHGLKVRGLSMTFGGVKAVSGLNMDLPAAAVSSLIGPNGAGKTTVLNMLSGFYRPTNGGFSLTDAALQTEGAWRIARRGVARTYQTSQLFDSLSVEDNVALAACRGHLGTVLAGGPFRSRTVRQRARALLSFCGYLGDPALPASQLPHVDRRLVEIARALALDPEVLLLDEPAAGLSREDTDRLGDLLKAVAAAGIAVLVVEHDMELVMSVSDQIIVLDTGTLLAAGAAAEVQANPEVRKAYLGDSGDLPASASRHPPQGPELLGVSRLVAGYGAEPVLHGINLKIRQGEMVALLGANGAGKSTLMRVLSGLHPAQSGGVHLSGEVLNTMPAEKIAGRGVVLVPEGRQVFPELSVLDNIRLGGFLHAEDREARVQGMLERFPRLRERQHQRAGLLSGGEQQMLALARGLMAKPRVLLLDEPSLGLAPKIIAELFEVLDQLRREDMTILLVDQMAALALALADRAYVIEGGRVVAQGTADEIRANVDLANAYLGNAAPTPATG</sequence>
<evidence type="ECO:0000313" key="13">
    <source>
        <dbReference type="EMBL" id="MCE7507403.1"/>
    </source>
</evidence>
<keyword evidence="8" id="KW-0029">Amino-acid transport</keyword>
<evidence type="ECO:0000256" key="9">
    <source>
        <dbReference type="ARBA" id="ARBA00022989"/>
    </source>
</evidence>
<dbReference type="Pfam" id="PF12399">
    <property type="entry name" value="BCA_ABC_TP_C"/>
    <property type="match status" value="1"/>
</dbReference>
<keyword evidence="10 11" id="KW-0472">Membrane</keyword>
<keyword evidence="14" id="KW-1185">Reference proteome</keyword>
<dbReference type="InterPro" id="IPR052156">
    <property type="entry name" value="BCAA_Transport_ATP-bd_LivF"/>
</dbReference>
<evidence type="ECO:0000256" key="7">
    <source>
        <dbReference type="ARBA" id="ARBA00022840"/>
    </source>
</evidence>
<dbReference type="GO" id="GO:0015658">
    <property type="term" value="F:branched-chain amino acid transmembrane transporter activity"/>
    <property type="evidence" value="ECO:0007669"/>
    <property type="project" value="InterPro"/>
</dbReference>
<evidence type="ECO:0000256" key="1">
    <source>
        <dbReference type="ARBA" id="ARBA00004429"/>
    </source>
</evidence>
<dbReference type="GO" id="GO:0005524">
    <property type="term" value="F:ATP binding"/>
    <property type="evidence" value="ECO:0007669"/>
    <property type="project" value="UniProtKB-KW"/>
</dbReference>
<evidence type="ECO:0000256" key="11">
    <source>
        <dbReference type="SAM" id="Phobius"/>
    </source>
</evidence>
<accession>A0A9Q3ZB95</accession>
<name>A0A9Q3ZB95_9GAMM</name>